<keyword evidence="2" id="KW-1185">Reference proteome</keyword>
<name>A0ACC3TCW1_9ASCO</name>
<feature type="non-terminal residue" evidence="1">
    <location>
        <position position="71"/>
    </location>
</feature>
<evidence type="ECO:0000313" key="1">
    <source>
        <dbReference type="EMBL" id="KAK9318697.1"/>
    </source>
</evidence>
<sequence>MSSEFAIYKCAKCRHEPFDSKAKLSKHESDYHREIATFNFRGEVYALVNGKNNSYVCPNCKAERSSISGIR</sequence>
<dbReference type="Proteomes" id="UP001489719">
    <property type="component" value="Unassembled WGS sequence"/>
</dbReference>
<organism evidence="1 2">
    <name type="scientific">Lipomyces orientalis</name>
    <dbReference type="NCBI Taxonomy" id="1233043"/>
    <lineage>
        <taxon>Eukaryota</taxon>
        <taxon>Fungi</taxon>
        <taxon>Dikarya</taxon>
        <taxon>Ascomycota</taxon>
        <taxon>Saccharomycotina</taxon>
        <taxon>Lipomycetes</taxon>
        <taxon>Lipomycetales</taxon>
        <taxon>Lipomycetaceae</taxon>
        <taxon>Lipomyces</taxon>
    </lineage>
</organism>
<reference evidence="2" key="1">
    <citation type="journal article" date="2024" name="Front. Bioeng. Biotechnol.">
        <title>Genome-scale model development and genomic sequencing of the oleaginous clade Lipomyces.</title>
        <authorList>
            <person name="Czajka J.J."/>
            <person name="Han Y."/>
            <person name="Kim J."/>
            <person name="Mondo S.J."/>
            <person name="Hofstad B.A."/>
            <person name="Robles A."/>
            <person name="Haridas S."/>
            <person name="Riley R."/>
            <person name="LaButti K."/>
            <person name="Pangilinan J."/>
            <person name="Andreopoulos W."/>
            <person name="Lipzen A."/>
            <person name="Yan J."/>
            <person name="Wang M."/>
            <person name="Ng V."/>
            <person name="Grigoriev I.V."/>
            <person name="Spatafora J.W."/>
            <person name="Magnuson J.K."/>
            <person name="Baker S.E."/>
            <person name="Pomraning K.R."/>
        </authorList>
    </citation>
    <scope>NUCLEOTIDE SEQUENCE [LARGE SCALE GENOMIC DNA]</scope>
    <source>
        <strain evidence="2">CBS 10300</strain>
    </source>
</reference>
<gene>
    <name evidence="1" type="ORF">V1517DRAFT_334893</name>
</gene>
<accession>A0ACC3TCW1</accession>
<dbReference type="EMBL" id="MU970396">
    <property type="protein sequence ID" value="KAK9318697.1"/>
    <property type="molecule type" value="Genomic_DNA"/>
</dbReference>
<evidence type="ECO:0000313" key="2">
    <source>
        <dbReference type="Proteomes" id="UP001489719"/>
    </source>
</evidence>
<proteinExistence type="predicted"/>
<protein>
    <submittedName>
        <fullName evidence="1">Uncharacterized protein</fullName>
    </submittedName>
</protein>
<comment type="caution">
    <text evidence="1">The sequence shown here is derived from an EMBL/GenBank/DDBJ whole genome shotgun (WGS) entry which is preliminary data.</text>
</comment>